<dbReference type="Gene3D" id="3.30.460.10">
    <property type="entry name" value="Beta Polymerase, domain 2"/>
    <property type="match status" value="1"/>
</dbReference>
<keyword evidence="4" id="KW-1185">Reference proteome</keyword>
<dbReference type="AlphaFoldDB" id="A0A939KJI5"/>
<dbReference type="RefSeq" id="WP_207616517.1">
    <property type="nucleotide sequence ID" value="NZ_JAFNLL010000028.1"/>
</dbReference>
<keyword evidence="2" id="KW-0810">Translation regulation</keyword>
<keyword evidence="2" id="KW-0963">Cytoplasm</keyword>
<dbReference type="GO" id="GO:0005737">
    <property type="term" value="C:cytoplasm"/>
    <property type="evidence" value="ECO:0007669"/>
    <property type="project" value="UniProtKB-SubCell"/>
</dbReference>
<dbReference type="GO" id="GO:0042256">
    <property type="term" value="P:cytosolic ribosome assembly"/>
    <property type="evidence" value="ECO:0007669"/>
    <property type="project" value="UniProtKB-UniRule"/>
</dbReference>
<dbReference type="GO" id="GO:0017148">
    <property type="term" value="P:negative regulation of translation"/>
    <property type="evidence" value="ECO:0007669"/>
    <property type="project" value="UniProtKB-UniRule"/>
</dbReference>
<dbReference type="SUPFAM" id="SSF81301">
    <property type="entry name" value="Nucleotidyltransferase"/>
    <property type="match status" value="1"/>
</dbReference>
<dbReference type="FunFam" id="3.30.460.10:FF:000008">
    <property type="entry name" value="Ribosomal silencing factor RsfS"/>
    <property type="match status" value="1"/>
</dbReference>
<comment type="similarity">
    <text evidence="1 2">Belongs to the Iojap/RsfS family.</text>
</comment>
<dbReference type="GO" id="GO:0043023">
    <property type="term" value="F:ribosomal large subunit binding"/>
    <property type="evidence" value="ECO:0007669"/>
    <property type="project" value="TreeGrafter"/>
</dbReference>
<dbReference type="EMBL" id="JAFNLL010000028">
    <property type="protein sequence ID" value="MBO1268722.1"/>
    <property type="molecule type" value="Genomic_DNA"/>
</dbReference>
<proteinExistence type="inferred from homology"/>
<dbReference type="InterPro" id="IPR043519">
    <property type="entry name" value="NT_sf"/>
</dbReference>
<organism evidence="3 4">
    <name type="scientific">Arthrobacter cavernae</name>
    <dbReference type="NCBI Taxonomy" id="2817681"/>
    <lineage>
        <taxon>Bacteria</taxon>
        <taxon>Bacillati</taxon>
        <taxon>Actinomycetota</taxon>
        <taxon>Actinomycetes</taxon>
        <taxon>Micrococcales</taxon>
        <taxon>Micrococcaceae</taxon>
        <taxon>Arthrobacter</taxon>
    </lineage>
</organism>
<evidence type="ECO:0000313" key="3">
    <source>
        <dbReference type="EMBL" id="MBO1268722.1"/>
    </source>
</evidence>
<comment type="subcellular location">
    <subcellularLocation>
        <location evidence="2">Cytoplasm</location>
    </subcellularLocation>
</comment>
<accession>A0A939KJI5</accession>
<comment type="function">
    <text evidence="2">Functions as a ribosomal silencing factor. Interacts with ribosomal protein uL14 (rplN), blocking formation of intersubunit bridge B8. Prevents association of the 30S and 50S ribosomal subunits and the formation of functional ribosomes, thus repressing translation.</text>
</comment>
<evidence type="ECO:0000256" key="2">
    <source>
        <dbReference type="HAMAP-Rule" id="MF_01477"/>
    </source>
</evidence>
<evidence type="ECO:0000313" key="4">
    <source>
        <dbReference type="Proteomes" id="UP000664164"/>
    </source>
</evidence>
<dbReference type="HAMAP" id="MF_01477">
    <property type="entry name" value="Iojap_RsfS"/>
    <property type="match status" value="1"/>
</dbReference>
<dbReference type="NCBIfam" id="TIGR00090">
    <property type="entry name" value="rsfS_iojap_ybeB"/>
    <property type="match status" value="1"/>
</dbReference>
<sequence>MTAHETSIALARDAAHAAAGKLAEDIVALDVSERLALTDVFLIASAPTERQVNAIVDGIEEELLKQDLRPVRREGRSEGRWVLLDYADIVIHVQHAEDRVFYALDRLWKDCPVVDLELGDDPSVKAPAAEDAG</sequence>
<keyword evidence="2" id="KW-0678">Repressor</keyword>
<dbReference type="PANTHER" id="PTHR21043:SF0">
    <property type="entry name" value="MITOCHONDRIAL ASSEMBLY OF RIBOSOMAL LARGE SUBUNIT PROTEIN 1"/>
    <property type="match status" value="1"/>
</dbReference>
<protein>
    <recommendedName>
        <fullName evidence="2">Ribosomal silencing factor RsfS</fullName>
    </recommendedName>
</protein>
<gene>
    <name evidence="2 3" type="primary">rsfS</name>
    <name evidence="3" type="ORF">J1902_12175</name>
</gene>
<dbReference type="GO" id="GO:0090071">
    <property type="term" value="P:negative regulation of ribosome biogenesis"/>
    <property type="evidence" value="ECO:0007669"/>
    <property type="project" value="UniProtKB-UniRule"/>
</dbReference>
<dbReference type="Pfam" id="PF02410">
    <property type="entry name" value="RsfS"/>
    <property type="match status" value="1"/>
</dbReference>
<comment type="caution">
    <text evidence="3">The sequence shown here is derived from an EMBL/GenBank/DDBJ whole genome shotgun (WGS) entry which is preliminary data.</text>
</comment>
<name>A0A939KJI5_9MICC</name>
<reference evidence="3" key="1">
    <citation type="submission" date="2021-03" db="EMBL/GenBank/DDBJ databases">
        <title>A new species, PO-11, isolated from a karst cave deposit.</title>
        <authorList>
            <person name="Zhaoxiaoyong W."/>
        </authorList>
    </citation>
    <scope>NUCLEOTIDE SEQUENCE</scope>
    <source>
        <strain evidence="3">PO-11</strain>
    </source>
</reference>
<dbReference type="Proteomes" id="UP000664164">
    <property type="component" value="Unassembled WGS sequence"/>
</dbReference>
<dbReference type="PANTHER" id="PTHR21043">
    <property type="entry name" value="IOJAP SUPERFAMILY ORTHOLOG"/>
    <property type="match status" value="1"/>
</dbReference>
<dbReference type="InterPro" id="IPR004394">
    <property type="entry name" value="Iojap/RsfS/C7orf30"/>
</dbReference>
<evidence type="ECO:0000256" key="1">
    <source>
        <dbReference type="ARBA" id="ARBA00010574"/>
    </source>
</evidence>
<comment type="subunit">
    <text evidence="2">Interacts with ribosomal protein uL14 (rplN).</text>
</comment>